<sequence>MPLLVLTITGSSSLTGLAFALEWTPRIAAFVPAGHAVDRRGAAIVCFIASLARATVVAVSAVALIMLPRGTAETAVVLILAAVTGTLSQFGFVANEAVGAIVTRRDQARPQGIQAVLVGIDQTATVIGPLLAGLLLLAGPEWMLGCLSTVSLIAAVLGLQTPPTPLRAARADATGKDSALRLGLRTLLTLPALGWLVAGLACSNLALGLLQSASPVIVVETLGRSSADVGAMWSAAAVATLLAITCCRLVLSRLDLWGVGIVSATLASAACLAITQVPSYASYTVLIAIFMAGDGGLTVVLRTVRSLIIPTTALGATLSLTMLLLLLPFPAAGILVALTPPPHLGNVILACALVQAAALATIFTKLRNEPTLRMVATRR</sequence>
<reference evidence="8" key="2">
    <citation type="submission" date="2020-09" db="EMBL/GenBank/DDBJ databases">
        <authorList>
            <person name="Sun Q."/>
            <person name="Zhou Y."/>
        </authorList>
    </citation>
    <scope>NUCLEOTIDE SEQUENCE</scope>
    <source>
        <strain evidence="8">CGMCC 4.7110</strain>
    </source>
</reference>
<dbReference type="GO" id="GO:0022857">
    <property type="term" value="F:transmembrane transporter activity"/>
    <property type="evidence" value="ECO:0007669"/>
    <property type="project" value="InterPro"/>
</dbReference>
<keyword evidence="5 7" id="KW-1133">Transmembrane helix</keyword>
<evidence type="ECO:0000256" key="4">
    <source>
        <dbReference type="ARBA" id="ARBA00022692"/>
    </source>
</evidence>
<dbReference type="Pfam" id="PF07690">
    <property type="entry name" value="MFS_1"/>
    <property type="match status" value="1"/>
</dbReference>
<dbReference type="Proteomes" id="UP000653411">
    <property type="component" value="Unassembled WGS sequence"/>
</dbReference>
<evidence type="ECO:0000256" key="6">
    <source>
        <dbReference type="ARBA" id="ARBA00023136"/>
    </source>
</evidence>
<comment type="caution">
    <text evidence="8">The sequence shown here is derived from an EMBL/GenBank/DDBJ whole genome shotgun (WGS) entry which is preliminary data.</text>
</comment>
<gene>
    <name evidence="8" type="ORF">GCM10011578_034600</name>
</gene>
<dbReference type="Gene3D" id="1.20.1250.20">
    <property type="entry name" value="MFS general substrate transporter like domains"/>
    <property type="match status" value="1"/>
</dbReference>
<keyword evidence="9" id="KW-1185">Reference proteome</keyword>
<feature type="transmembrane region" description="Helical" evidence="7">
    <location>
        <begin position="256"/>
        <end position="275"/>
    </location>
</feature>
<dbReference type="AlphaFoldDB" id="A0A917XCT2"/>
<feature type="transmembrane region" description="Helical" evidence="7">
    <location>
        <begin position="182"/>
        <end position="210"/>
    </location>
</feature>
<dbReference type="PANTHER" id="PTHR23513">
    <property type="entry name" value="INTEGRAL MEMBRANE EFFLUX PROTEIN-RELATED"/>
    <property type="match status" value="1"/>
</dbReference>
<keyword evidence="4 7" id="KW-0812">Transmembrane</keyword>
<keyword evidence="6 7" id="KW-0472">Membrane</keyword>
<keyword evidence="3" id="KW-1003">Cell membrane</keyword>
<evidence type="ECO:0000256" key="7">
    <source>
        <dbReference type="SAM" id="Phobius"/>
    </source>
</evidence>
<feature type="transmembrane region" description="Helical" evidence="7">
    <location>
        <begin position="344"/>
        <end position="364"/>
    </location>
</feature>
<keyword evidence="2" id="KW-0813">Transport</keyword>
<dbReference type="EMBL" id="BMML01000007">
    <property type="protein sequence ID" value="GGN09343.1"/>
    <property type="molecule type" value="Genomic_DNA"/>
</dbReference>
<organism evidence="8 9">
    <name type="scientific">Streptomyces fuscichromogenes</name>
    <dbReference type="NCBI Taxonomy" id="1324013"/>
    <lineage>
        <taxon>Bacteria</taxon>
        <taxon>Bacillati</taxon>
        <taxon>Actinomycetota</taxon>
        <taxon>Actinomycetes</taxon>
        <taxon>Kitasatosporales</taxon>
        <taxon>Streptomycetaceae</taxon>
        <taxon>Streptomyces</taxon>
    </lineage>
</organism>
<evidence type="ECO:0000313" key="9">
    <source>
        <dbReference type="Proteomes" id="UP000653411"/>
    </source>
</evidence>
<reference evidence="8" key="1">
    <citation type="journal article" date="2014" name="Int. J. Syst. Evol. Microbiol.">
        <title>Complete genome sequence of Corynebacterium casei LMG S-19264T (=DSM 44701T), isolated from a smear-ripened cheese.</title>
        <authorList>
            <consortium name="US DOE Joint Genome Institute (JGI-PGF)"/>
            <person name="Walter F."/>
            <person name="Albersmeier A."/>
            <person name="Kalinowski J."/>
            <person name="Ruckert C."/>
        </authorList>
    </citation>
    <scope>NUCLEOTIDE SEQUENCE</scope>
    <source>
        <strain evidence="8">CGMCC 4.7110</strain>
    </source>
</reference>
<evidence type="ECO:0000256" key="1">
    <source>
        <dbReference type="ARBA" id="ARBA00004429"/>
    </source>
</evidence>
<comment type="subcellular location">
    <subcellularLocation>
        <location evidence="1">Cell inner membrane</location>
        <topology evidence="1">Multi-pass membrane protein</topology>
    </subcellularLocation>
</comment>
<dbReference type="GO" id="GO:0005886">
    <property type="term" value="C:plasma membrane"/>
    <property type="evidence" value="ECO:0007669"/>
    <property type="project" value="UniProtKB-SubCell"/>
</dbReference>
<dbReference type="PANTHER" id="PTHR23513:SF9">
    <property type="entry name" value="ENTEROBACTIN EXPORTER ENTS"/>
    <property type="match status" value="1"/>
</dbReference>
<name>A0A917XCT2_9ACTN</name>
<feature type="transmembrane region" description="Helical" evidence="7">
    <location>
        <begin position="230"/>
        <end position="251"/>
    </location>
</feature>
<feature type="transmembrane region" description="Helical" evidence="7">
    <location>
        <begin position="74"/>
        <end position="94"/>
    </location>
</feature>
<evidence type="ECO:0000256" key="5">
    <source>
        <dbReference type="ARBA" id="ARBA00022989"/>
    </source>
</evidence>
<dbReference type="SUPFAM" id="SSF103473">
    <property type="entry name" value="MFS general substrate transporter"/>
    <property type="match status" value="1"/>
</dbReference>
<evidence type="ECO:0000313" key="8">
    <source>
        <dbReference type="EMBL" id="GGN09343.1"/>
    </source>
</evidence>
<feature type="transmembrane region" description="Helical" evidence="7">
    <location>
        <begin position="281"/>
        <end position="301"/>
    </location>
</feature>
<protein>
    <submittedName>
        <fullName evidence="8">MFS transporter</fullName>
    </submittedName>
</protein>
<evidence type="ECO:0000256" key="3">
    <source>
        <dbReference type="ARBA" id="ARBA00022475"/>
    </source>
</evidence>
<feature type="transmembrane region" description="Helical" evidence="7">
    <location>
        <begin position="313"/>
        <end position="338"/>
    </location>
</feature>
<feature type="transmembrane region" description="Helical" evidence="7">
    <location>
        <begin position="42"/>
        <end position="67"/>
    </location>
</feature>
<dbReference type="InterPro" id="IPR036259">
    <property type="entry name" value="MFS_trans_sf"/>
</dbReference>
<accession>A0A917XCT2</accession>
<feature type="transmembrane region" description="Helical" evidence="7">
    <location>
        <begin position="142"/>
        <end position="161"/>
    </location>
</feature>
<dbReference type="InterPro" id="IPR011701">
    <property type="entry name" value="MFS"/>
</dbReference>
<evidence type="ECO:0000256" key="2">
    <source>
        <dbReference type="ARBA" id="ARBA00022448"/>
    </source>
</evidence>
<proteinExistence type="predicted"/>